<reference evidence="25 26" key="1">
    <citation type="submission" date="2015-12" db="EMBL/GenBank/DDBJ databases">
        <title>Draft genome sequence of the thermoanaerobe Thermotalea metallivorans, an isolate from the runoff channel of the Great Artesian Basin, Australia.</title>
        <authorList>
            <person name="Patel B.K."/>
        </authorList>
    </citation>
    <scope>NUCLEOTIDE SEQUENCE [LARGE SCALE GENOMIC DNA]</scope>
    <source>
        <strain evidence="25 26">B2-1</strain>
    </source>
</reference>
<evidence type="ECO:0000256" key="8">
    <source>
        <dbReference type="ARBA" id="ARBA00022475"/>
    </source>
</evidence>
<keyword evidence="8" id="KW-1003">Cell membrane</keyword>
<keyword evidence="15 24" id="KW-0472">Membrane</keyword>
<evidence type="ECO:0000256" key="5">
    <source>
        <dbReference type="ARBA" id="ARBA00010185"/>
    </source>
</evidence>
<keyword evidence="26" id="KW-1185">Reference proteome</keyword>
<protein>
    <recommendedName>
        <fullName evidence="7">Phosphatidate cytidylyltransferase</fullName>
        <ecNumber evidence="6">2.7.7.41</ecNumber>
    </recommendedName>
    <alternativeName>
        <fullName evidence="20">CDP-DAG synthase</fullName>
    </alternativeName>
    <alternativeName>
        <fullName evidence="22">CDP-DG synthase</fullName>
    </alternativeName>
    <alternativeName>
        <fullName evidence="18">CDP-diacylglycerol synthase</fullName>
    </alternativeName>
    <alternativeName>
        <fullName evidence="21">CDP-diglyceride pyrophosphorylase</fullName>
    </alternativeName>
    <alternativeName>
        <fullName evidence="23">CDP-diglyceride synthase</fullName>
    </alternativeName>
    <alternativeName>
        <fullName evidence="19">CTP:phosphatidate cytidylyltransferase</fullName>
    </alternativeName>
</protein>
<accession>A0A140L5G1</accession>
<feature type="transmembrane region" description="Helical" evidence="24">
    <location>
        <begin position="48"/>
        <end position="70"/>
    </location>
</feature>
<keyword evidence="12 25" id="KW-0548">Nucleotidyltransferase</keyword>
<evidence type="ECO:0000256" key="4">
    <source>
        <dbReference type="ARBA" id="ARBA00005189"/>
    </source>
</evidence>
<keyword evidence="17" id="KW-1208">Phospholipid metabolism</keyword>
<dbReference type="AlphaFoldDB" id="A0A140L5G1"/>
<evidence type="ECO:0000256" key="22">
    <source>
        <dbReference type="ARBA" id="ARBA00032743"/>
    </source>
</evidence>
<feature type="transmembrane region" description="Helical" evidence="24">
    <location>
        <begin position="130"/>
        <end position="155"/>
    </location>
</feature>
<organism evidence="25 26">
    <name type="scientific">Thermotalea metallivorans</name>
    <dbReference type="NCBI Taxonomy" id="520762"/>
    <lineage>
        <taxon>Bacteria</taxon>
        <taxon>Bacillati</taxon>
        <taxon>Bacillota</taxon>
        <taxon>Clostridia</taxon>
        <taxon>Peptostreptococcales</taxon>
        <taxon>Thermotaleaceae</taxon>
        <taxon>Thermotalea</taxon>
    </lineage>
</organism>
<evidence type="ECO:0000256" key="1">
    <source>
        <dbReference type="ARBA" id="ARBA00001698"/>
    </source>
</evidence>
<gene>
    <name evidence="25" type="primary">cdsA</name>
    <name evidence="25" type="ORF">AN619_15400</name>
</gene>
<keyword evidence="16" id="KW-0594">Phospholipid biosynthesis</keyword>
<dbReference type="PANTHER" id="PTHR46382:SF1">
    <property type="entry name" value="PHOSPHATIDATE CYTIDYLYLTRANSFERASE"/>
    <property type="match status" value="1"/>
</dbReference>
<evidence type="ECO:0000256" key="14">
    <source>
        <dbReference type="ARBA" id="ARBA00023098"/>
    </source>
</evidence>
<comment type="pathway">
    <text evidence="4">Lipid metabolism.</text>
</comment>
<evidence type="ECO:0000256" key="16">
    <source>
        <dbReference type="ARBA" id="ARBA00023209"/>
    </source>
</evidence>
<dbReference type="Pfam" id="PF01148">
    <property type="entry name" value="CTP_transf_1"/>
    <property type="match status" value="1"/>
</dbReference>
<feature type="transmembrane region" description="Helical" evidence="24">
    <location>
        <begin position="239"/>
        <end position="259"/>
    </location>
</feature>
<evidence type="ECO:0000256" key="6">
    <source>
        <dbReference type="ARBA" id="ARBA00012487"/>
    </source>
</evidence>
<evidence type="ECO:0000256" key="15">
    <source>
        <dbReference type="ARBA" id="ARBA00023136"/>
    </source>
</evidence>
<sequence>MLTRIISALLGIPLLLFVVTKGGITLKVSLLALTIIAMDEFFNAFSNIGVYPSKMIGISSAILLGIFTYVGTQREWILLWFFINMMFILAYNLFNRSVNVLSSGITALGIYYIVFFMFHIIFIADSTYPNLVWMVFITAWATDTSAYFTGVFFGRTKLCPTISPKKTVEGAIGGVIGSTMVSGIFAKYFVPDLIFHGMVLGFLGSIFAQAGDLTASVFKRHVGIKDYGKIMPGHGGILDRFDSILFTAPVVYYYVILFIQNG</sequence>
<comment type="subcellular location">
    <subcellularLocation>
        <location evidence="2">Cell membrane</location>
        <topology evidence="2">Multi-pass membrane protein</topology>
    </subcellularLocation>
</comment>
<feature type="transmembrane region" description="Helical" evidence="24">
    <location>
        <begin position="76"/>
        <end position="94"/>
    </location>
</feature>
<evidence type="ECO:0000256" key="23">
    <source>
        <dbReference type="ARBA" id="ARBA00033406"/>
    </source>
</evidence>
<keyword evidence="10 25" id="KW-0808">Transferase</keyword>
<keyword evidence="14" id="KW-0443">Lipid metabolism</keyword>
<evidence type="ECO:0000256" key="13">
    <source>
        <dbReference type="ARBA" id="ARBA00022989"/>
    </source>
</evidence>
<evidence type="ECO:0000313" key="26">
    <source>
        <dbReference type="Proteomes" id="UP000070456"/>
    </source>
</evidence>
<evidence type="ECO:0000256" key="2">
    <source>
        <dbReference type="ARBA" id="ARBA00004651"/>
    </source>
</evidence>
<dbReference type="GO" id="GO:0004605">
    <property type="term" value="F:phosphatidate cytidylyltransferase activity"/>
    <property type="evidence" value="ECO:0007669"/>
    <property type="project" value="UniProtKB-EC"/>
</dbReference>
<proteinExistence type="inferred from homology"/>
<feature type="transmembrane region" description="Helical" evidence="24">
    <location>
        <begin position="101"/>
        <end position="124"/>
    </location>
</feature>
<evidence type="ECO:0000313" key="25">
    <source>
        <dbReference type="EMBL" id="KXG75786.1"/>
    </source>
</evidence>
<evidence type="ECO:0000256" key="3">
    <source>
        <dbReference type="ARBA" id="ARBA00005119"/>
    </source>
</evidence>
<evidence type="ECO:0000256" key="12">
    <source>
        <dbReference type="ARBA" id="ARBA00022695"/>
    </source>
</evidence>
<comment type="catalytic activity">
    <reaction evidence="1">
        <text>a 1,2-diacyl-sn-glycero-3-phosphate + CTP + H(+) = a CDP-1,2-diacyl-sn-glycerol + diphosphate</text>
        <dbReference type="Rhea" id="RHEA:16229"/>
        <dbReference type="ChEBI" id="CHEBI:15378"/>
        <dbReference type="ChEBI" id="CHEBI:33019"/>
        <dbReference type="ChEBI" id="CHEBI:37563"/>
        <dbReference type="ChEBI" id="CHEBI:58332"/>
        <dbReference type="ChEBI" id="CHEBI:58608"/>
        <dbReference type="EC" id="2.7.7.41"/>
    </reaction>
</comment>
<keyword evidence="11 24" id="KW-0812">Transmembrane</keyword>
<evidence type="ECO:0000256" key="24">
    <source>
        <dbReference type="SAM" id="Phobius"/>
    </source>
</evidence>
<dbReference type="PANTHER" id="PTHR46382">
    <property type="entry name" value="PHOSPHATIDATE CYTIDYLYLTRANSFERASE"/>
    <property type="match status" value="1"/>
</dbReference>
<dbReference type="PATRIC" id="fig|520762.4.peg.1707"/>
<evidence type="ECO:0000256" key="11">
    <source>
        <dbReference type="ARBA" id="ARBA00022692"/>
    </source>
</evidence>
<dbReference type="RefSeq" id="WP_068556137.1">
    <property type="nucleotide sequence ID" value="NZ_LOEE01000031.1"/>
</dbReference>
<dbReference type="STRING" id="520762.AN619_15400"/>
<comment type="pathway">
    <text evidence="3">Phospholipid metabolism; CDP-diacylglycerol biosynthesis; CDP-diacylglycerol from sn-glycerol 3-phosphate: step 3/3.</text>
</comment>
<comment type="caution">
    <text evidence="25">The sequence shown here is derived from an EMBL/GenBank/DDBJ whole genome shotgun (WGS) entry which is preliminary data.</text>
</comment>
<name>A0A140L5G1_9FIRM</name>
<evidence type="ECO:0000256" key="21">
    <source>
        <dbReference type="ARBA" id="ARBA00032396"/>
    </source>
</evidence>
<evidence type="ECO:0000256" key="19">
    <source>
        <dbReference type="ARBA" id="ARBA00031825"/>
    </source>
</evidence>
<feature type="transmembrane region" description="Helical" evidence="24">
    <location>
        <begin position="167"/>
        <end position="188"/>
    </location>
</feature>
<evidence type="ECO:0000256" key="17">
    <source>
        <dbReference type="ARBA" id="ARBA00023264"/>
    </source>
</evidence>
<dbReference type="EC" id="2.7.7.41" evidence="6"/>
<evidence type="ECO:0000256" key="10">
    <source>
        <dbReference type="ARBA" id="ARBA00022679"/>
    </source>
</evidence>
<dbReference type="OrthoDB" id="9799199at2"/>
<evidence type="ECO:0000256" key="18">
    <source>
        <dbReference type="ARBA" id="ARBA00029893"/>
    </source>
</evidence>
<keyword evidence="13 24" id="KW-1133">Transmembrane helix</keyword>
<dbReference type="GO" id="GO:0005886">
    <property type="term" value="C:plasma membrane"/>
    <property type="evidence" value="ECO:0007669"/>
    <property type="project" value="UniProtKB-SubCell"/>
</dbReference>
<dbReference type="Proteomes" id="UP000070456">
    <property type="component" value="Unassembled WGS sequence"/>
</dbReference>
<evidence type="ECO:0000256" key="9">
    <source>
        <dbReference type="ARBA" id="ARBA00022516"/>
    </source>
</evidence>
<evidence type="ECO:0000256" key="20">
    <source>
        <dbReference type="ARBA" id="ARBA00032253"/>
    </source>
</evidence>
<dbReference type="GO" id="GO:0016024">
    <property type="term" value="P:CDP-diacylglycerol biosynthetic process"/>
    <property type="evidence" value="ECO:0007669"/>
    <property type="project" value="TreeGrafter"/>
</dbReference>
<evidence type="ECO:0000256" key="7">
    <source>
        <dbReference type="ARBA" id="ARBA00019373"/>
    </source>
</evidence>
<feature type="transmembrane region" description="Helical" evidence="24">
    <location>
        <begin position="194"/>
        <end position="218"/>
    </location>
</feature>
<dbReference type="EMBL" id="LOEE01000031">
    <property type="protein sequence ID" value="KXG75786.1"/>
    <property type="molecule type" value="Genomic_DNA"/>
</dbReference>
<feature type="transmembrane region" description="Helical" evidence="24">
    <location>
        <begin position="12"/>
        <end position="36"/>
    </location>
</feature>
<comment type="similarity">
    <text evidence="5">Belongs to the CDS family.</text>
</comment>
<keyword evidence="9" id="KW-0444">Lipid biosynthesis</keyword>